<dbReference type="CDD" id="cd03130">
    <property type="entry name" value="GATase1_CobB"/>
    <property type="match status" value="1"/>
</dbReference>
<gene>
    <name evidence="7" type="primary">cobB</name>
    <name evidence="10" type="ORF">R7226_22890</name>
</gene>
<evidence type="ECO:0000313" key="11">
    <source>
        <dbReference type="Proteomes" id="UP001284601"/>
    </source>
</evidence>
<dbReference type="CDD" id="cd05388">
    <property type="entry name" value="CobB_N"/>
    <property type="match status" value="1"/>
</dbReference>
<comment type="domain">
    <text evidence="7">Comprises of two domains. The C-terminal domain contains the binding site for glutamine and catalyzes the hydrolysis of this substrate to glutamate and ammonia. The N-terminal domain is anticipated to bind ATP and hydrogenobyrinate and catalyzes the ultimate synthesis of the diamide product. The ammonia produced via the glutaminase domain is probably translocated to the adjacent domain via a molecular tunnel, where it reacts with an activated intermediate.</text>
</comment>
<comment type="cofactor">
    <cofactor evidence="1 7">
        <name>Mg(2+)</name>
        <dbReference type="ChEBI" id="CHEBI:18420"/>
    </cofactor>
</comment>
<dbReference type="EC" id="6.3.5.9" evidence="7"/>
<dbReference type="PROSITE" id="PS51274">
    <property type="entry name" value="GATASE_COBBQ"/>
    <property type="match status" value="1"/>
</dbReference>
<evidence type="ECO:0000313" key="10">
    <source>
        <dbReference type="EMBL" id="MDW5597212.1"/>
    </source>
</evidence>
<dbReference type="NCBIfam" id="TIGR00379">
    <property type="entry name" value="cobB"/>
    <property type="match status" value="1"/>
</dbReference>
<dbReference type="InterPro" id="IPR004484">
    <property type="entry name" value="CbiA/CobB_synth"/>
</dbReference>
<organism evidence="10 11">
    <name type="scientific">Conexibacter stalactiti</name>
    <dbReference type="NCBI Taxonomy" id="1940611"/>
    <lineage>
        <taxon>Bacteria</taxon>
        <taxon>Bacillati</taxon>
        <taxon>Actinomycetota</taxon>
        <taxon>Thermoleophilia</taxon>
        <taxon>Solirubrobacterales</taxon>
        <taxon>Conexibacteraceae</taxon>
        <taxon>Conexibacter</taxon>
    </lineage>
</organism>
<dbReference type="HAMAP" id="MF_00027">
    <property type="entry name" value="CobB_CbiA"/>
    <property type="match status" value="1"/>
</dbReference>
<dbReference type="InterPro" id="IPR029062">
    <property type="entry name" value="Class_I_gatase-like"/>
</dbReference>
<keyword evidence="11" id="KW-1185">Reference proteome</keyword>
<feature type="domain" description="CobQ/CobB/MinD/ParA nucleotide binding" evidence="8">
    <location>
        <begin position="5"/>
        <end position="190"/>
    </location>
</feature>
<keyword evidence="7" id="KW-0169">Cobalamin biosynthesis</keyword>
<dbReference type="SUPFAM" id="SSF52540">
    <property type="entry name" value="P-loop containing nucleoside triphosphate hydrolases"/>
    <property type="match status" value="1"/>
</dbReference>
<evidence type="ECO:0000256" key="2">
    <source>
        <dbReference type="ARBA" id="ARBA00022598"/>
    </source>
</evidence>
<evidence type="ECO:0000256" key="4">
    <source>
        <dbReference type="ARBA" id="ARBA00022840"/>
    </source>
</evidence>
<evidence type="ECO:0000259" key="9">
    <source>
        <dbReference type="Pfam" id="PF07685"/>
    </source>
</evidence>
<feature type="site" description="Increases nucleophilicity of active site Cys" evidence="7">
    <location>
        <position position="433"/>
    </location>
</feature>
<reference evidence="10 11" key="2">
    <citation type="submission" date="2023-10" db="EMBL/GenBank/DDBJ databases">
        <authorList>
            <person name="Han X.F."/>
        </authorList>
    </citation>
    <scope>NUCLEOTIDE SEQUENCE [LARGE SCALE GENOMIC DNA]</scope>
    <source>
        <strain evidence="10 11">KCTC 39840</strain>
    </source>
</reference>
<keyword evidence="3 7" id="KW-0547">Nucleotide-binding</keyword>
<dbReference type="Gene3D" id="3.40.50.880">
    <property type="match status" value="1"/>
</dbReference>
<dbReference type="InterPro" id="IPR011698">
    <property type="entry name" value="GATase_3"/>
</dbReference>
<accession>A0ABU4HV69</accession>
<dbReference type="SUPFAM" id="SSF52317">
    <property type="entry name" value="Class I glutamine amidotransferase-like"/>
    <property type="match status" value="1"/>
</dbReference>
<sequence length="461" mass="47851">MIPRLVIAGTSSGAGKTTVASGLIGALRARGLRVQGFKVGPDYIDPSYHALAAGRPGRNLDAFLSGTELIAPLFRHGAGDADVAIVEGVMGLFDGASGRGELASTAQVSKLLRAPVVLVVDGSAMARSAAAIVHGFRTFDPDVQVAGVIFNRVGSDGHAQLLREAVEPLGLPVLGTLRRDERIAAPERHLGLVPVAEREPRTRDALSVLADAIARQTDLDALLTLARSAPQLAGEAWSPHAEAPRAGAAAPHVRVAIAQGPAFSFHYRENLELLEAAGAELAPFDPLRDEALPAGSDALVLAGGFPEVFGAELAANAPLRTAVAAHAAAGRPLLAECGGLLYLGAELDGHAMCGVLPLRAAMGRRLTLGYREATAATATPWLARGERVRGHEFHYTQVEAEGDAPAPAWTLAARGVERTEGFVRGAVQASYLHVHWAAFPQVARGFVDAAARVRAGGEAGA</sequence>
<dbReference type="Pfam" id="PF07685">
    <property type="entry name" value="GATase_3"/>
    <property type="match status" value="1"/>
</dbReference>
<evidence type="ECO:0000256" key="7">
    <source>
        <dbReference type="HAMAP-Rule" id="MF_00027"/>
    </source>
</evidence>
<evidence type="ECO:0000256" key="5">
    <source>
        <dbReference type="ARBA" id="ARBA00022842"/>
    </source>
</evidence>
<feature type="active site" description="Nucleophile" evidence="7">
    <location>
        <position position="337"/>
    </location>
</feature>
<dbReference type="PANTHER" id="PTHR43873">
    <property type="entry name" value="COBYRINATE A,C-DIAMIDE SYNTHASE"/>
    <property type="match status" value="1"/>
</dbReference>
<keyword evidence="2 7" id="KW-0436">Ligase</keyword>
<dbReference type="Proteomes" id="UP001284601">
    <property type="component" value="Unassembled WGS sequence"/>
</dbReference>
<proteinExistence type="inferred from homology"/>
<comment type="catalytic activity">
    <reaction evidence="7">
        <text>hydrogenobyrinate + 2 L-glutamine + 2 ATP + 2 H2O = hydrogenobyrinate a,c-diamide + 2 L-glutamate + 2 ADP + 2 phosphate + 2 H(+)</text>
        <dbReference type="Rhea" id="RHEA:12544"/>
        <dbReference type="ChEBI" id="CHEBI:15377"/>
        <dbReference type="ChEBI" id="CHEBI:15378"/>
        <dbReference type="ChEBI" id="CHEBI:29985"/>
        <dbReference type="ChEBI" id="CHEBI:30616"/>
        <dbReference type="ChEBI" id="CHEBI:43474"/>
        <dbReference type="ChEBI" id="CHEBI:58359"/>
        <dbReference type="ChEBI" id="CHEBI:77873"/>
        <dbReference type="ChEBI" id="CHEBI:77874"/>
        <dbReference type="ChEBI" id="CHEBI:456216"/>
        <dbReference type="EC" id="6.3.5.9"/>
    </reaction>
</comment>
<reference evidence="11" key="1">
    <citation type="submission" date="2023-07" db="EMBL/GenBank/DDBJ databases">
        <title>Conexibacter stalactiti sp. nov., isolated from stalactites in a lava cave and emended description of the genus Conexibacter.</title>
        <authorList>
            <person name="Lee S.D."/>
        </authorList>
    </citation>
    <scope>NUCLEOTIDE SEQUENCE [LARGE SCALE GENOMIC DNA]</scope>
    <source>
        <strain evidence="11">KCTC 39840</strain>
    </source>
</reference>
<dbReference type="NCBIfam" id="NF002204">
    <property type="entry name" value="PRK01077.1"/>
    <property type="match status" value="1"/>
</dbReference>
<evidence type="ECO:0000256" key="3">
    <source>
        <dbReference type="ARBA" id="ARBA00022741"/>
    </source>
</evidence>
<keyword evidence="6 7" id="KW-0315">Glutamine amidotransferase</keyword>
<dbReference type="Gene3D" id="3.40.50.300">
    <property type="entry name" value="P-loop containing nucleotide triphosphate hydrolases"/>
    <property type="match status" value="2"/>
</dbReference>
<comment type="similarity">
    <text evidence="7">Belongs to the CobB/CbiA family.</text>
</comment>
<comment type="function">
    <text evidence="7">Catalyzes the ATP-dependent amidation of the two carboxylate groups at positions a and c of hydrogenobyrinate, using either L-glutamine or ammonia as the nitrogen source.</text>
</comment>
<dbReference type="InterPro" id="IPR002586">
    <property type="entry name" value="CobQ/CobB/MinD/ParA_Nub-bd_dom"/>
</dbReference>
<keyword evidence="5 7" id="KW-0460">Magnesium</keyword>
<feature type="domain" description="CobB/CobQ-like glutamine amidotransferase" evidence="9">
    <location>
        <begin position="254"/>
        <end position="438"/>
    </location>
</feature>
<evidence type="ECO:0000256" key="1">
    <source>
        <dbReference type="ARBA" id="ARBA00001946"/>
    </source>
</evidence>
<dbReference type="Pfam" id="PF01656">
    <property type="entry name" value="CbiA"/>
    <property type="match status" value="1"/>
</dbReference>
<comment type="caution">
    <text evidence="10">The sequence shown here is derived from an EMBL/GenBank/DDBJ whole genome shotgun (WGS) entry which is preliminary data.</text>
</comment>
<dbReference type="InterPro" id="IPR027417">
    <property type="entry name" value="P-loop_NTPase"/>
</dbReference>
<dbReference type="EMBL" id="JAWSTH010000078">
    <property type="protein sequence ID" value="MDW5597212.1"/>
    <property type="molecule type" value="Genomic_DNA"/>
</dbReference>
<keyword evidence="4 7" id="KW-0067">ATP-binding</keyword>
<comment type="pathway">
    <text evidence="7">Cofactor biosynthesis; adenosylcobalamin biosynthesis; cob(II)yrinate a,c-diamide from precorrin-2 (aerobic route): step 9/10.</text>
</comment>
<protein>
    <recommendedName>
        <fullName evidence="7">Hydrogenobyrinate a,c-diamide synthase</fullName>
        <ecNumber evidence="7">6.3.5.9</ecNumber>
    </recommendedName>
    <alternativeName>
        <fullName evidence="7">Hydrogenobyrinic acid a,c-diamide synthase</fullName>
    </alternativeName>
</protein>
<dbReference type="PANTHER" id="PTHR43873:SF1">
    <property type="entry name" value="COBYRINATE A,C-DIAMIDE SYNTHASE"/>
    <property type="match status" value="1"/>
</dbReference>
<name>A0ABU4HV69_9ACTN</name>
<comment type="miscellaneous">
    <text evidence="7">The a and c carboxylates of hydrogenobyrinate are activated for nucleophilic attack via formation of a phosphorylated intermediate by ATP. CobB catalyzes first the amidation of the c-carboxylate, and then that of the a-carboxylate.</text>
</comment>
<evidence type="ECO:0000259" key="8">
    <source>
        <dbReference type="Pfam" id="PF01656"/>
    </source>
</evidence>
<evidence type="ECO:0000256" key="6">
    <source>
        <dbReference type="ARBA" id="ARBA00022962"/>
    </source>
</evidence>
<dbReference type="RefSeq" id="WP_318599676.1">
    <property type="nucleotide sequence ID" value="NZ_JAWSTH010000078.1"/>
</dbReference>